<accession>A0ABQ9CEZ3</accession>
<dbReference type="Gene3D" id="3.40.50.1110">
    <property type="entry name" value="SGNH hydrolase"/>
    <property type="match status" value="1"/>
</dbReference>
<evidence type="ECO:0000313" key="2">
    <source>
        <dbReference type="EMBL" id="KAJ6398240.1"/>
    </source>
</evidence>
<gene>
    <name evidence="2" type="ORF">OIU77_019112</name>
</gene>
<keyword evidence="1" id="KW-0378">Hydrolase</keyword>
<dbReference type="PANTHER" id="PTHR45648">
    <property type="entry name" value="GDSL LIPASE/ACYLHYDROLASE FAMILY PROTEIN (AFU_ORTHOLOGUE AFUA_4G14700)"/>
    <property type="match status" value="1"/>
</dbReference>
<keyword evidence="3" id="KW-1185">Reference proteome</keyword>
<dbReference type="EMBL" id="JAPFFI010000003">
    <property type="protein sequence ID" value="KAJ6398240.1"/>
    <property type="molecule type" value="Genomic_DNA"/>
</dbReference>
<dbReference type="Proteomes" id="UP001141253">
    <property type="component" value="Chromosome 5"/>
</dbReference>
<dbReference type="InterPro" id="IPR036514">
    <property type="entry name" value="SGNH_hydro_sf"/>
</dbReference>
<comment type="caution">
    <text evidence="2">The sequence shown here is derived from an EMBL/GenBank/DDBJ whole genome shotgun (WGS) entry which is preliminary data.</text>
</comment>
<reference evidence="2" key="2">
    <citation type="journal article" date="2023" name="Int. J. Mol. Sci.">
        <title>De Novo Assembly and Annotation of 11 Diverse Shrub Willow (Salix) Genomes Reveals Novel Gene Organization in Sex-Linked Regions.</title>
        <authorList>
            <person name="Hyden B."/>
            <person name="Feng K."/>
            <person name="Yates T.B."/>
            <person name="Jawdy S."/>
            <person name="Cereghino C."/>
            <person name="Smart L.B."/>
            <person name="Muchero W."/>
        </authorList>
    </citation>
    <scope>NUCLEOTIDE SEQUENCE</scope>
    <source>
        <tissue evidence="2">Shoot tip</tissue>
    </source>
</reference>
<evidence type="ECO:0000256" key="1">
    <source>
        <dbReference type="ARBA" id="ARBA00022801"/>
    </source>
</evidence>
<dbReference type="InterPro" id="IPR051058">
    <property type="entry name" value="GDSL_Est/Lipase"/>
</dbReference>
<organism evidence="2 3">
    <name type="scientific">Salix suchowensis</name>
    <dbReference type="NCBI Taxonomy" id="1278906"/>
    <lineage>
        <taxon>Eukaryota</taxon>
        <taxon>Viridiplantae</taxon>
        <taxon>Streptophyta</taxon>
        <taxon>Embryophyta</taxon>
        <taxon>Tracheophyta</taxon>
        <taxon>Spermatophyta</taxon>
        <taxon>Magnoliopsida</taxon>
        <taxon>eudicotyledons</taxon>
        <taxon>Gunneridae</taxon>
        <taxon>Pentapetalae</taxon>
        <taxon>rosids</taxon>
        <taxon>fabids</taxon>
        <taxon>Malpighiales</taxon>
        <taxon>Salicaceae</taxon>
        <taxon>Saliceae</taxon>
        <taxon>Salix</taxon>
    </lineage>
</organism>
<dbReference type="PANTHER" id="PTHR45648:SF180">
    <property type="entry name" value="OS04G0561800 PROTEIN"/>
    <property type="match status" value="1"/>
</dbReference>
<protein>
    <submittedName>
        <fullName evidence="2">Uncharacterized protein</fullName>
    </submittedName>
</protein>
<evidence type="ECO:0000313" key="3">
    <source>
        <dbReference type="Proteomes" id="UP001141253"/>
    </source>
</evidence>
<proteinExistence type="predicted"/>
<name>A0ABQ9CEZ3_9ROSI</name>
<reference evidence="2" key="1">
    <citation type="submission" date="2022-10" db="EMBL/GenBank/DDBJ databases">
        <authorList>
            <person name="Hyden B.L."/>
            <person name="Feng K."/>
            <person name="Yates T."/>
            <person name="Jawdy S."/>
            <person name="Smart L.B."/>
            <person name="Muchero W."/>
        </authorList>
    </citation>
    <scope>NUCLEOTIDE SEQUENCE</scope>
    <source>
        <tissue evidence="2">Shoot tip</tissue>
    </source>
</reference>
<sequence>MTLICLRRKSCYAFYHQHIKFIDDGLQCQSLYNLVARKFGIVGIAPIRCCPLERALGTGECKKEMNGLAQAFFNATEILLLYLTSQVQDMKHSLGNLYELTS</sequence>